<dbReference type="GO" id="GO:0005737">
    <property type="term" value="C:cytoplasm"/>
    <property type="evidence" value="ECO:0007669"/>
    <property type="project" value="TreeGrafter"/>
</dbReference>
<keyword evidence="2" id="KW-0521">NADP</keyword>
<dbReference type="InterPro" id="IPR002347">
    <property type="entry name" value="SDR_fam"/>
</dbReference>
<dbReference type="Pfam" id="PF00106">
    <property type="entry name" value="adh_short"/>
    <property type="match status" value="1"/>
</dbReference>
<dbReference type="EMBL" id="MU004469">
    <property type="protein sequence ID" value="KAF2650034.1"/>
    <property type="molecule type" value="Genomic_DNA"/>
</dbReference>
<reference evidence="4" key="1">
    <citation type="journal article" date="2020" name="Stud. Mycol.">
        <title>101 Dothideomycetes genomes: a test case for predicting lifestyles and emergence of pathogens.</title>
        <authorList>
            <person name="Haridas S."/>
            <person name="Albert R."/>
            <person name="Binder M."/>
            <person name="Bloem J."/>
            <person name="Labutti K."/>
            <person name="Salamov A."/>
            <person name="Andreopoulos B."/>
            <person name="Baker S."/>
            <person name="Barry K."/>
            <person name="Bills G."/>
            <person name="Bluhm B."/>
            <person name="Cannon C."/>
            <person name="Castanera R."/>
            <person name="Culley D."/>
            <person name="Daum C."/>
            <person name="Ezra D."/>
            <person name="Gonzalez J."/>
            <person name="Henrissat B."/>
            <person name="Kuo A."/>
            <person name="Liang C."/>
            <person name="Lipzen A."/>
            <person name="Lutzoni F."/>
            <person name="Magnuson J."/>
            <person name="Mondo S."/>
            <person name="Nolan M."/>
            <person name="Ohm R."/>
            <person name="Pangilinan J."/>
            <person name="Park H.-J."/>
            <person name="Ramirez L."/>
            <person name="Alfaro M."/>
            <person name="Sun H."/>
            <person name="Tritt A."/>
            <person name="Yoshinaga Y."/>
            <person name="Zwiers L.-H."/>
            <person name="Turgeon B."/>
            <person name="Goodwin S."/>
            <person name="Spatafora J."/>
            <person name="Crous P."/>
            <person name="Grigoriev I."/>
        </authorList>
    </citation>
    <scope>NUCLEOTIDE SEQUENCE</scope>
    <source>
        <strain evidence="4">CBS 122681</strain>
    </source>
</reference>
<evidence type="ECO:0000256" key="2">
    <source>
        <dbReference type="ARBA" id="ARBA00022857"/>
    </source>
</evidence>
<sequence length="280" mass="29822">MFGDFPLQGKIVVVTGGASGIGLAFVETALAANAKVIVADLAQTDAFKSLGRNNANVRFKQCDVRKWTDLDSLVPFSESEFGDAPDVFTANAGIMESEQTGFWGDQEDEAYTLLNINLGHPIKLTRIAIRTFVKHQKKGVVLVTSSIAGTNGHLGTPLYVASKHGTLGFVKSLAKMETLAKVKVVGICPGPVETPLLLQVLQQHKQSGTALLKPAEIATRMKEVIESGAYAGGVAMAVSRPGHAKIVAHGLTSELEDMVPTSMEMISDVLAKDKTHVRSI</sequence>
<evidence type="ECO:0000256" key="1">
    <source>
        <dbReference type="ARBA" id="ARBA00006484"/>
    </source>
</evidence>
<dbReference type="PANTHER" id="PTHR44229">
    <property type="entry name" value="15-HYDROXYPROSTAGLANDIN DEHYDROGENASE [NAD(+)]"/>
    <property type="match status" value="1"/>
</dbReference>
<proteinExistence type="inferred from homology"/>
<dbReference type="PANTHER" id="PTHR44229:SF4">
    <property type="entry name" value="15-HYDROXYPROSTAGLANDIN DEHYDROGENASE [NAD(+)]"/>
    <property type="match status" value="1"/>
</dbReference>
<dbReference type="GO" id="GO:0016616">
    <property type="term" value="F:oxidoreductase activity, acting on the CH-OH group of donors, NAD or NADP as acceptor"/>
    <property type="evidence" value="ECO:0007669"/>
    <property type="project" value="TreeGrafter"/>
</dbReference>
<dbReference type="Gene3D" id="3.40.50.720">
    <property type="entry name" value="NAD(P)-binding Rossmann-like Domain"/>
    <property type="match status" value="1"/>
</dbReference>
<dbReference type="PRINTS" id="PR00081">
    <property type="entry name" value="GDHRDH"/>
</dbReference>
<accession>A0A6A6SUZ0</accession>
<dbReference type="AlphaFoldDB" id="A0A6A6SUZ0"/>
<keyword evidence="5" id="KW-1185">Reference proteome</keyword>
<evidence type="ECO:0000256" key="3">
    <source>
        <dbReference type="ARBA" id="ARBA00023002"/>
    </source>
</evidence>
<organism evidence="4 5">
    <name type="scientific">Lophiostoma macrostomum CBS 122681</name>
    <dbReference type="NCBI Taxonomy" id="1314788"/>
    <lineage>
        <taxon>Eukaryota</taxon>
        <taxon>Fungi</taxon>
        <taxon>Dikarya</taxon>
        <taxon>Ascomycota</taxon>
        <taxon>Pezizomycotina</taxon>
        <taxon>Dothideomycetes</taxon>
        <taxon>Pleosporomycetidae</taxon>
        <taxon>Pleosporales</taxon>
        <taxon>Lophiostomataceae</taxon>
        <taxon>Lophiostoma</taxon>
    </lineage>
</organism>
<comment type="similarity">
    <text evidence="1">Belongs to the short-chain dehydrogenases/reductases (SDR) family.</text>
</comment>
<evidence type="ECO:0000313" key="4">
    <source>
        <dbReference type="EMBL" id="KAF2650034.1"/>
    </source>
</evidence>
<dbReference type="OrthoDB" id="5296at2759"/>
<dbReference type="SUPFAM" id="SSF51735">
    <property type="entry name" value="NAD(P)-binding Rossmann-fold domains"/>
    <property type="match status" value="1"/>
</dbReference>
<dbReference type="InterPro" id="IPR036291">
    <property type="entry name" value="NAD(P)-bd_dom_sf"/>
</dbReference>
<dbReference type="PROSITE" id="PS00061">
    <property type="entry name" value="ADH_SHORT"/>
    <property type="match status" value="1"/>
</dbReference>
<protein>
    <submittedName>
        <fullName evidence="4">NAD(P)-binding protein</fullName>
    </submittedName>
</protein>
<gene>
    <name evidence="4" type="ORF">K491DRAFT_707782</name>
</gene>
<dbReference type="Proteomes" id="UP000799324">
    <property type="component" value="Unassembled WGS sequence"/>
</dbReference>
<dbReference type="InterPro" id="IPR020904">
    <property type="entry name" value="Sc_DH/Rdtase_CS"/>
</dbReference>
<evidence type="ECO:0000313" key="5">
    <source>
        <dbReference type="Proteomes" id="UP000799324"/>
    </source>
</evidence>
<name>A0A6A6SUZ0_9PLEO</name>
<keyword evidence="3" id="KW-0560">Oxidoreductase</keyword>